<dbReference type="Pfam" id="PF00560">
    <property type="entry name" value="LRR_1"/>
    <property type="match status" value="7"/>
</dbReference>
<dbReference type="SUPFAM" id="SSF52047">
    <property type="entry name" value="RNI-like"/>
    <property type="match status" value="1"/>
</dbReference>
<feature type="chain" id="PRO_5012067408" description="Leucine-rich repeat-containing N-terminal plant-type domain-containing protein" evidence="13">
    <location>
        <begin position="32"/>
        <end position="939"/>
    </location>
</feature>
<dbReference type="AlphaFoldDB" id="A0A2C9U5U4"/>
<comment type="subcellular location">
    <subcellularLocation>
        <location evidence="1">Cell membrane</location>
        <topology evidence="1">Single-pass type I membrane protein</topology>
    </subcellularLocation>
</comment>
<evidence type="ECO:0000313" key="16">
    <source>
        <dbReference type="Proteomes" id="UP000091857"/>
    </source>
</evidence>
<dbReference type="Pfam" id="PF13855">
    <property type="entry name" value="LRR_8"/>
    <property type="match status" value="3"/>
</dbReference>
<evidence type="ECO:0000256" key="2">
    <source>
        <dbReference type="ARBA" id="ARBA00009592"/>
    </source>
</evidence>
<protein>
    <recommendedName>
        <fullName evidence="14">Leucine-rich repeat-containing N-terminal plant-type domain-containing protein</fullName>
    </recommendedName>
</protein>
<evidence type="ECO:0000313" key="15">
    <source>
        <dbReference type="EMBL" id="OAY25315.1"/>
    </source>
</evidence>
<keyword evidence="16" id="KW-1185">Reference proteome</keyword>
<evidence type="ECO:0000259" key="14">
    <source>
        <dbReference type="Pfam" id="PF08263"/>
    </source>
</evidence>
<dbReference type="FunFam" id="3.80.10.10:FF:000649">
    <property type="entry name" value="Leucine Rich Repeat family protein"/>
    <property type="match status" value="1"/>
</dbReference>
<keyword evidence="5 12" id="KW-0812">Transmembrane</keyword>
<dbReference type="InterPro" id="IPR003591">
    <property type="entry name" value="Leu-rich_rpt_typical-subtyp"/>
</dbReference>
<dbReference type="FunFam" id="3.80.10.10:FF:000111">
    <property type="entry name" value="LRR receptor-like serine/threonine-protein kinase ERECTA"/>
    <property type="match status" value="1"/>
</dbReference>
<dbReference type="FunFam" id="3.80.10.10:FF:000041">
    <property type="entry name" value="LRR receptor-like serine/threonine-protein kinase ERECTA"/>
    <property type="match status" value="1"/>
</dbReference>
<evidence type="ECO:0000256" key="4">
    <source>
        <dbReference type="ARBA" id="ARBA00022614"/>
    </source>
</evidence>
<evidence type="ECO:0000256" key="10">
    <source>
        <dbReference type="ARBA" id="ARBA00023170"/>
    </source>
</evidence>
<keyword evidence="9 12" id="KW-0472">Membrane</keyword>
<evidence type="ECO:0000256" key="12">
    <source>
        <dbReference type="SAM" id="Phobius"/>
    </source>
</evidence>
<evidence type="ECO:0000256" key="6">
    <source>
        <dbReference type="ARBA" id="ARBA00022729"/>
    </source>
</evidence>
<keyword evidence="6 13" id="KW-0732">Signal</keyword>
<dbReference type="OMA" id="CKFEESA"/>
<dbReference type="FunFam" id="3.80.10.10:FF:001347">
    <property type="entry name" value="LRR receptor-like serine/threonine-protein kinase GSO2"/>
    <property type="match status" value="1"/>
</dbReference>
<accession>A0A2C9U5U4</accession>
<evidence type="ECO:0000256" key="1">
    <source>
        <dbReference type="ARBA" id="ARBA00004251"/>
    </source>
</evidence>
<dbReference type="InterPro" id="IPR013210">
    <property type="entry name" value="LRR_N_plant-typ"/>
</dbReference>
<dbReference type="STRING" id="3983.A0A2C9U5U4"/>
<dbReference type="FunFam" id="3.80.10.10:FF:000095">
    <property type="entry name" value="LRR receptor-like serine/threonine-protein kinase GSO1"/>
    <property type="match status" value="1"/>
</dbReference>
<dbReference type="EMBL" id="CM004403">
    <property type="protein sequence ID" value="OAY25315.1"/>
    <property type="molecule type" value="Genomic_DNA"/>
</dbReference>
<dbReference type="Gramene" id="Manes.17G084300.1.v8.1">
    <property type="protein sequence ID" value="Manes.17G084300.1.v8.1.CDS.1"/>
    <property type="gene ID" value="Manes.17G084300.v8.1"/>
</dbReference>
<dbReference type="SUPFAM" id="SSF52058">
    <property type="entry name" value="L domain-like"/>
    <property type="match status" value="3"/>
</dbReference>
<dbReference type="InterPro" id="IPR001611">
    <property type="entry name" value="Leu-rich_rpt"/>
</dbReference>
<keyword evidence="8 12" id="KW-1133">Transmembrane helix</keyword>
<dbReference type="InterPro" id="IPR046956">
    <property type="entry name" value="RLP23-like"/>
</dbReference>
<proteinExistence type="inferred from homology"/>
<keyword evidence="7" id="KW-0677">Repeat</keyword>
<feature type="transmembrane region" description="Helical" evidence="12">
    <location>
        <begin position="874"/>
        <end position="896"/>
    </location>
</feature>
<dbReference type="OrthoDB" id="1060944at2759"/>
<evidence type="ECO:0000256" key="8">
    <source>
        <dbReference type="ARBA" id="ARBA00022989"/>
    </source>
</evidence>
<keyword evidence="4" id="KW-0433">Leucine-rich repeat</keyword>
<dbReference type="PROSITE" id="PS51257">
    <property type="entry name" value="PROKAR_LIPOPROTEIN"/>
    <property type="match status" value="1"/>
</dbReference>
<keyword evidence="3" id="KW-1003">Cell membrane</keyword>
<dbReference type="GO" id="GO:0005886">
    <property type="term" value="C:plasma membrane"/>
    <property type="evidence" value="ECO:0007669"/>
    <property type="project" value="UniProtKB-SubCell"/>
</dbReference>
<dbReference type="PRINTS" id="PR00019">
    <property type="entry name" value="LEURICHRPT"/>
</dbReference>
<evidence type="ECO:0000256" key="9">
    <source>
        <dbReference type="ARBA" id="ARBA00023136"/>
    </source>
</evidence>
<dbReference type="PANTHER" id="PTHR48063:SF112">
    <property type="entry name" value="RECEPTOR LIKE PROTEIN 30-LIKE"/>
    <property type="match status" value="1"/>
</dbReference>
<dbReference type="PANTHER" id="PTHR48063">
    <property type="entry name" value="LRR RECEPTOR-LIKE KINASE"/>
    <property type="match status" value="1"/>
</dbReference>
<comment type="caution">
    <text evidence="15">The sequence shown here is derived from an EMBL/GenBank/DDBJ whole genome shotgun (WGS) entry which is preliminary data.</text>
</comment>
<dbReference type="Proteomes" id="UP000091857">
    <property type="component" value="Chromosome 17"/>
</dbReference>
<dbReference type="InterPro" id="IPR032675">
    <property type="entry name" value="LRR_dom_sf"/>
</dbReference>
<dbReference type="SMART" id="SM00365">
    <property type="entry name" value="LRR_SD22"/>
    <property type="match status" value="6"/>
</dbReference>
<sequence>MGKTVTVVEILGMLILSQSLFFSCIGGDSNGSCIKYERDALLTFKAGLVSNSISLSSWSGDDCCRWEGVSCHNITGHVIKLDLFSNFLTGKISPYLGNLSNLQYLHLGGNRLTTDNLHFVAFLSSLKYFNMEGVAFVDKHENWLQSVNMIPSLVDFSLHDCGLYNSGHVSHFNLTSLEVLNLRYNKFHSTIPSWFSNITNVQHLDLSGNFFRGSLPNEIGDLNSLAFLDVSVNSLEGNLPITFGKLCNLRELYMESNNFSGEIFGPLGDSQSCIQNNLVYLDIFNNSFSGILPNNLGEFKSLELLNLCKNAFSGPIPVSIGQLSNLKLLDLSYNTLRGPIPVSVGQLQNLSTLDVVNNSLDGIVSELHFSKLKRLRFLRMSKNSLVFDIGPNWVAPFQLVSIRLSSCKLGPQFPQWLKRQEHIETLMMSDASISDSMPDWFGNISSSFMVLDLSHNQIFGTLPKLEKFSEYGYSTILLNSNKFEGPVIDFPSDATVLDISDNLLHGQIPEMIGKRMPRLEFLMISNNHLNGTIPVSLCRMESLTVLDLSKNQLSGELPHCWRNLQALHLIDLSNNMLSGDVPISLGSIKQLLSLHLQNNSLHGEIPMSLKNLKDLQFLDLSMNAFAGVFPPWIGESLSSLTILSLHSNKLKGEIPLQLCYLFSLRILNLADNMMEGSIPACFGNFTAMVVYEKEREYWVYSTQGYTESNNGDYDEKLVVFLKGRELEYTRTLQFLRSIDLSGNNFVGEIPKQLFNLSSLQNLNLSRNRLDGHIPWNIGDLNMIESLDLSENDLSGSIPPAISHLNFLSHLNLSFNNLSGRIPTGNQLQTLDDKSIYMGNNGLCGPPLQGCPGDEGKFPTQAENTRKDNIIDMPWFSSGLGMGFVTGYVGVCSILYFKKSWRYAWFQLVDRVYDKIWVAVAIKANQLKRMFQICKFEESA</sequence>
<organism evidence="15 16">
    <name type="scientific">Manihot esculenta</name>
    <name type="common">Cassava</name>
    <name type="synonym">Jatropha manihot</name>
    <dbReference type="NCBI Taxonomy" id="3983"/>
    <lineage>
        <taxon>Eukaryota</taxon>
        <taxon>Viridiplantae</taxon>
        <taxon>Streptophyta</taxon>
        <taxon>Embryophyta</taxon>
        <taxon>Tracheophyta</taxon>
        <taxon>Spermatophyta</taxon>
        <taxon>Magnoliopsida</taxon>
        <taxon>eudicotyledons</taxon>
        <taxon>Gunneridae</taxon>
        <taxon>Pentapetalae</taxon>
        <taxon>rosids</taxon>
        <taxon>fabids</taxon>
        <taxon>Malpighiales</taxon>
        <taxon>Euphorbiaceae</taxon>
        <taxon>Crotonoideae</taxon>
        <taxon>Manihoteae</taxon>
        <taxon>Manihot</taxon>
    </lineage>
</organism>
<feature type="domain" description="Leucine-rich repeat-containing N-terminal plant-type" evidence="14">
    <location>
        <begin position="36"/>
        <end position="71"/>
    </location>
</feature>
<name>A0A2C9U5U4_MANES</name>
<reference evidence="16" key="1">
    <citation type="journal article" date="2016" name="Nat. Biotechnol.">
        <title>Sequencing wild and cultivated cassava and related species reveals extensive interspecific hybridization and genetic diversity.</title>
        <authorList>
            <person name="Bredeson J.V."/>
            <person name="Lyons J.B."/>
            <person name="Prochnik S.E."/>
            <person name="Wu G.A."/>
            <person name="Ha C.M."/>
            <person name="Edsinger-Gonzales E."/>
            <person name="Grimwood J."/>
            <person name="Schmutz J."/>
            <person name="Rabbi I.Y."/>
            <person name="Egesi C."/>
            <person name="Nauluvula P."/>
            <person name="Lebot V."/>
            <person name="Ndunguru J."/>
            <person name="Mkamilo G."/>
            <person name="Bart R.S."/>
            <person name="Setter T.L."/>
            <person name="Gleadow R.M."/>
            <person name="Kulakow P."/>
            <person name="Ferguson M.E."/>
            <person name="Rounsley S."/>
            <person name="Rokhsar D.S."/>
        </authorList>
    </citation>
    <scope>NUCLEOTIDE SEQUENCE [LARGE SCALE GENOMIC DNA]</scope>
    <source>
        <strain evidence="16">cv. AM560-2</strain>
    </source>
</reference>
<comment type="similarity">
    <text evidence="2">Belongs to the RLP family.</text>
</comment>
<evidence type="ECO:0000256" key="11">
    <source>
        <dbReference type="ARBA" id="ARBA00023180"/>
    </source>
</evidence>
<dbReference type="Pfam" id="PF08263">
    <property type="entry name" value="LRRNT_2"/>
    <property type="match status" value="1"/>
</dbReference>
<evidence type="ECO:0000256" key="3">
    <source>
        <dbReference type="ARBA" id="ARBA00022475"/>
    </source>
</evidence>
<evidence type="ECO:0000256" key="13">
    <source>
        <dbReference type="SAM" id="SignalP"/>
    </source>
</evidence>
<keyword evidence="11" id="KW-0325">Glycoprotein</keyword>
<evidence type="ECO:0000256" key="7">
    <source>
        <dbReference type="ARBA" id="ARBA00022737"/>
    </source>
</evidence>
<evidence type="ECO:0000256" key="5">
    <source>
        <dbReference type="ARBA" id="ARBA00022692"/>
    </source>
</evidence>
<keyword evidence="10" id="KW-0675">Receptor</keyword>
<dbReference type="Gene3D" id="3.80.10.10">
    <property type="entry name" value="Ribonuclease Inhibitor"/>
    <property type="match status" value="5"/>
</dbReference>
<gene>
    <name evidence="15" type="ORF">MANES_17G084300v8</name>
</gene>
<dbReference type="SMART" id="SM00369">
    <property type="entry name" value="LRR_TYP"/>
    <property type="match status" value="10"/>
</dbReference>
<feature type="signal peptide" evidence="13">
    <location>
        <begin position="1"/>
        <end position="31"/>
    </location>
</feature>